<comment type="similarity">
    <text evidence="2">Belongs to the DNA photolyase class-1 family.</text>
</comment>
<dbReference type="InterPro" id="IPR036155">
    <property type="entry name" value="Crypto/Photolyase_N_sf"/>
</dbReference>
<dbReference type="InterPro" id="IPR036134">
    <property type="entry name" value="Crypto/Photolyase_FAD-like_sf"/>
</dbReference>
<dbReference type="GO" id="GO:0071949">
    <property type="term" value="F:FAD binding"/>
    <property type="evidence" value="ECO:0007669"/>
    <property type="project" value="TreeGrafter"/>
</dbReference>
<dbReference type="Pfam" id="PF03441">
    <property type="entry name" value="FAD_binding_7"/>
    <property type="match status" value="1"/>
</dbReference>
<organism evidence="5 6">
    <name type="scientific">Paramuricea clavata</name>
    <name type="common">Red gorgonian</name>
    <name type="synonym">Violescent sea-whip</name>
    <dbReference type="NCBI Taxonomy" id="317549"/>
    <lineage>
        <taxon>Eukaryota</taxon>
        <taxon>Metazoa</taxon>
        <taxon>Cnidaria</taxon>
        <taxon>Anthozoa</taxon>
        <taxon>Octocorallia</taxon>
        <taxon>Malacalcyonacea</taxon>
        <taxon>Plexauridae</taxon>
        <taxon>Paramuricea</taxon>
    </lineage>
</organism>
<accession>A0A7D9IQE8</accession>
<proteinExistence type="inferred from homology"/>
<dbReference type="OrthoDB" id="435881at2759"/>
<dbReference type="AlphaFoldDB" id="A0A7D9IQE8"/>
<dbReference type="InterPro" id="IPR014729">
    <property type="entry name" value="Rossmann-like_a/b/a_fold"/>
</dbReference>
<keyword evidence="4" id="KW-0274">FAD</keyword>
<dbReference type="SUPFAM" id="SSF48173">
    <property type="entry name" value="Cryptochrome/photolyase FAD-binding domain"/>
    <property type="match status" value="1"/>
</dbReference>
<dbReference type="SUPFAM" id="SSF52425">
    <property type="entry name" value="Cryptochrome/photolyase, N-terminal domain"/>
    <property type="match status" value="1"/>
</dbReference>
<gene>
    <name evidence="5" type="ORF">PACLA_8A070798</name>
</gene>
<name>A0A7D9IQE8_PARCT</name>
<dbReference type="InterPro" id="IPR005101">
    <property type="entry name" value="Cryptochr/Photolyase_FAD-bd"/>
</dbReference>
<comment type="cofactor">
    <cofactor evidence="1">
        <name>FAD</name>
        <dbReference type="ChEBI" id="CHEBI:57692"/>
    </cofactor>
</comment>
<keyword evidence="3" id="KW-0285">Flavoprotein</keyword>
<reference evidence="5" key="1">
    <citation type="submission" date="2020-04" db="EMBL/GenBank/DDBJ databases">
        <authorList>
            <person name="Alioto T."/>
            <person name="Alioto T."/>
            <person name="Gomez Garrido J."/>
        </authorList>
    </citation>
    <scope>NUCLEOTIDE SEQUENCE</scope>
    <source>
        <strain evidence="5">A484AB</strain>
    </source>
</reference>
<dbReference type="GO" id="GO:0005634">
    <property type="term" value="C:nucleus"/>
    <property type="evidence" value="ECO:0007669"/>
    <property type="project" value="TreeGrafter"/>
</dbReference>
<evidence type="ECO:0000256" key="3">
    <source>
        <dbReference type="ARBA" id="ARBA00022630"/>
    </source>
</evidence>
<evidence type="ECO:0000256" key="4">
    <source>
        <dbReference type="ARBA" id="ARBA00022827"/>
    </source>
</evidence>
<evidence type="ECO:0000256" key="2">
    <source>
        <dbReference type="ARBA" id="ARBA00005862"/>
    </source>
</evidence>
<evidence type="ECO:0000313" key="5">
    <source>
        <dbReference type="EMBL" id="CAB4010943.1"/>
    </source>
</evidence>
<keyword evidence="6" id="KW-1185">Reference proteome</keyword>
<dbReference type="InterPro" id="IPR002081">
    <property type="entry name" value="Cryptochrome/DNA_photolyase_1"/>
</dbReference>
<dbReference type="Pfam" id="PF00875">
    <property type="entry name" value="DNA_photolyase"/>
    <property type="match status" value="1"/>
</dbReference>
<dbReference type="GO" id="GO:0045892">
    <property type="term" value="P:negative regulation of DNA-templated transcription"/>
    <property type="evidence" value="ECO:0007669"/>
    <property type="project" value="TreeGrafter"/>
</dbReference>
<dbReference type="Gene3D" id="3.40.50.620">
    <property type="entry name" value="HUPs"/>
    <property type="match status" value="1"/>
</dbReference>
<evidence type="ECO:0000313" key="6">
    <source>
        <dbReference type="Proteomes" id="UP001152795"/>
    </source>
</evidence>
<dbReference type="Gene3D" id="1.10.579.10">
    <property type="entry name" value="DNA Cyclobutane Dipyrimidine Photolyase, subunit A, domain 3"/>
    <property type="match status" value="1"/>
</dbReference>
<protein>
    <submittedName>
        <fullName evidence="5">Uncharacterized protein</fullName>
    </submittedName>
</protein>
<sequence length="555" mass="63809">MTTTAFKFQLGSDVCNNRINRKVKIHRFMVSSTGENVVHWFRKDLRLHDNPALAEAWRKGGNFYGVYIFDPLVFQNKNSSVNHGKFLLQCLRDLDAKLRECGSFLYIIRDSPMAAFKQVFGKWRVTKLTMEEDTEPYAKKLEDSVVALAGKYGIRVVTKVSHTLYSIPNVIKSNDSLQPFTFKRYIATVKKIGQPDNPLPPLDAVSFHGCFSPVVPGYEMPCVEEFGMTEEEFVEGSHVWKGGEDEALRRFDALVKSIESGLEEVDNVGDVCFPKVTALSPYMRFGCISARLIYHTLTKLQKKMTNKQYVLNVLMKLMFRDFLFTLGHRNFFFDKMKQNPVCLQIPWESNGDFLQRWREAKTGFPWIDAVQTQLRKEGWANHLGRLAAACFLTRGCLWVSWEEGFMACQEMQIDFEWSLCAANWLMISCSSFFVKSNKYYCPVNTGKHHDPQGIFIRKYIPQLRNFPEKYIYDPWNAPLEVQQAAGCIIGKDYPMRIIDHEAAKLVCAKRLREMVGELQEGISTSVSLGGDNEDEFVRKKKKNFHVGEITAIPVR</sequence>
<dbReference type="InterPro" id="IPR006050">
    <property type="entry name" value="DNA_photolyase_N"/>
</dbReference>
<dbReference type="GO" id="GO:0043153">
    <property type="term" value="P:entrainment of circadian clock by photoperiod"/>
    <property type="evidence" value="ECO:0007669"/>
    <property type="project" value="TreeGrafter"/>
</dbReference>
<dbReference type="PROSITE" id="PS51645">
    <property type="entry name" value="PHR_CRY_ALPHA_BETA"/>
    <property type="match status" value="1"/>
</dbReference>
<dbReference type="PANTHER" id="PTHR11455:SF30">
    <property type="entry name" value="CRYPTOCHROME-1"/>
    <property type="match status" value="1"/>
</dbReference>
<dbReference type="GO" id="GO:0005737">
    <property type="term" value="C:cytoplasm"/>
    <property type="evidence" value="ECO:0007669"/>
    <property type="project" value="TreeGrafter"/>
</dbReference>
<dbReference type="GO" id="GO:0032922">
    <property type="term" value="P:circadian regulation of gene expression"/>
    <property type="evidence" value="ECO:0007669"/>
    <property type="project" value="TreeGrafter"/>
</dbReference>
<dbReference type="Proteomes" id="UP001152795">
    <property type="component" value="Unassembled WGS sequence"/>
</dbReference>
<evidence type="ECO:0000256" key="1">
    <source>
        <dbReference type="ARBA" id="ARBA00001974"/>
    </source>
</evidence>
<dbReference type="GO" id="GO:0003677">
    <property type="term" value="F:DNA binding"/>
    <property type="evidence" value="ECO:0007669"/>
    <property type="project" value="TreeGrafter"/>
</dbReference>
<dbReference type="PANTHER" id="PTHR11455">
    <property type="entry name" value="CRYPTOCHROME"/>
    <property type="match status" value="1"/>
</dbReference>
<dbReference type="Gene3D" id="1.25.40.80">
    <property type="match status" value="1"/>
</dbReference>
<dbReference type="EMBL" id="CACRXK020006969">
    <property type="protein sequence ID" value="CAB4010943.1"/>
    <property type="molecule type" value="Genomic_DNA"/>
</dbReference>
<comment type="caution">
    <text evidence="5">The sequence shown here is derived from an EMBL/GenBank/DDBJ whole genome shotgun (WGS) entry which is preliminary data.</text>
</comment>